<comment type="caution">
    <text evidence="5">The sequence shown here is derived from an EMBL/GenBank/DDBJ whole genome shotgun (WGS) entry which is preliminary data.</text>
</comment>
<dbReference type="PROSITE" id="PS50987">
    <property type="entry name" value="HTH_ARSR_2"/>
    <property type="match status" value="1"/>
</dbReference>
<dbReference type="InterPro" id="IPR051081">
    <property type="entry name" value="HTH_MetalResp_TranReg"/>
</dbReference>
<dbReference type="GO" id="GO:0003677">
    <property type="term" value="F:DNA binding"/>
    <property type="evidence" value="ECO:0007669"/>
    <property type="project" value="UniProtKB-KW"/>
</dbReference>
<name>A0A841GHE6_9BACT</name>
<dbReference type="Proteomes" id="UP000555828">
    <property type="component" value="Unassembled WGS sequence"/>
</dbReference>
<dbReference type="CDD" id="cd00090">
    <property type="entry name" value="HTH_ARSR"/>
    <property type="match status" value="1"/>
</dbReference>
<dbReference type="PRINTS" id="PR00778">
    <property type="entry name" value="HTHARSR"/>
</dbReference>
<protein>
    <submittedName>
        <fullName evidence="5">ArsR family transcriptional regulator</fullName>
    </submittedName>
</protein>
<evidence type="ECO:0000259" key="4">
    <source>
        <dbReference type="PROSITE" id="PS50987"/>
    </source>
</evidence>
<organism evidence="5 6">
    <name type="scientific">Thermosipho japonicus</name>
    <dbReference type="NCBI Taxonomy" id="90323"/>
    <lineage>
        <taxon>Bacteria</taxon>
        <taxon>Thermotogati</taxon>
        <taxon>Thermotogota</taxon>
        <taxon>Thermotogae</taxon>
        <taxon>Thermotogales</taxon>
        <taxon>Fervidobacteriaceae</taxon>
        <taxon>Thermosipho</taxon>
    </lineage>
</organism>
<dbReference type="SUPFAM" id="SSF46785">
    <property type="entry name" value="Winged helix' DNA-binding domain"/>
    <property type="match status" value="1"/>
</dbReference>
<evidence type="ECO:0000313" key="6">
    <source>
        <dbReference type="Proteomes" id="UP000555828"/>
    </source>
</evidence>
<keyword evidence="2" id="KW-0238">DNA-binding</keyword>
<dbReference type="InterPro" id="IPR001845">
    <property type="entry name" value="HTH_ArsR_DNA-bd_dom"/>
</dbReference>
<accession>A0A841GHE6</accession>
<sequence length="122" mass="14464">MIEVIEIIKLFSNKTRSRILFLISNIEVCNCDIENVLNITQSNISKHLKQAEFLNLVNKRKSSYWIYYSLNKEILKKYSFINEILKELGKIEPFRKDLKELKEYLKILVDVKGGKVWHGVFI</sequence>
<dbReference type="InterPro" id="IPR036388">
    <property type="entry name" value="WH-like_DNA-bd_sf"/>
</dbReference>
<dbReference type="NCBIfam" id="NF033788">
    <property type="entry name" value="HTH_metalloreg"/>
    <property type="match status" value="1"/>
</dbReference>
<proteinExistence type="predicted"/>
<reference evidence="5 6" key="1">
    <citation type="submission" date="2020-08" db="EMBL/GenBank/DDBJ databases">
        <title>Genomic Encyclopedia of Type Strains, Phase IV (KMG-IV): sequencing the most valuable type-strain genomes for metagenomic binning, comparative biology and taxonomic classification.</title>
        <authorList>
            <person name="Goeker M."/>
        </authorList>
    </citation>
    <scope>NUCLEOTIDE SEQUENCE [LARGE SCALE GENOMIC DNA]</scope>
    <source>
        <strain evidence="5 6">DSM 13481</strain>
    </source>
</reference>
<dbReference type="InterPro" id="IPR011991">
    <property type="entry name" value="ArsR-like_HTH"/>
</dbReference>
<keyword evidence="6" id="KW-1185">Reference proteome</keyword>
<keyword evidence="3" id="KW-0804">Transcription</keyword>
<dbReference type="GO" id="GO:0003700">
    <property type="term" value="F:DNA-binding transcription factor activity"/>
    <property type="evidence" value="ECO:0007669"/>
    <property type="project" value="InterPro"/>
</dbReference>
<feature type="domain" description="HTH arsR-type" evidence="4">
    <location>
        <begin position="1"/>
        <end position="92"/>
    </location>
</feature>
<evidence type="ECO:0000256" key="2">
    <source>
        <dbReference type="ARBA" id="ARBA00023125"/>
    </source>
</evidence>
<gene>
    <name evidence="5" type="ORF">HNP65_001505</name>
</gene>
<dbReference type="InterPro" id="IPR036390">
    <property type="entry name" value="WH_DNA-bd_sf"/>
</dbReference>
<dbReference type="PANTHER" id="PTHR33154:SF18">
    <property type="entry name" value="ARSENICAL RESISTANCE OPERON REPRESSOR"/>
    <property type="match status" value="1"/>
</dbReference>
<dbReference type="AlphaFoldDB" id="A0A841GHE6"/>
<dbReference type="EMBL" id="JACHEX010000004">
    <property type="protein sequence ID" value="MBB6063042.1"/>
    <property type="molecule type" value="Genomic_DNA"/>
</dbReference>
<evidence type="ECO:0000256" key="3">
    <source>
        <dbReference type="ARBA" id="ARBA00023163"/>
    </source>
</evidence>
<dbReference type="Gene3D" id="1.10.10.10">
    <property type="entry name" value="Winged helix-like DNA-binding domain superfamily/Winged helix DNA-binding domain"/>
    <property type="match status" value="1"/>
</dbReference>
<dbReference type="SMART" id="SM00418">
    <property type="entry name" value="HTH_ARSR"/>
    <property type="match status" value="1"/>
</dbReference>
<evidence type="ECO:0000313" key="5">
    <source>
        <dbReference type="EMBL" id="MBB6063042.1"/>
    </source>
</evidence>
<dbReference type="RefSeq" id="WP_184619647.1">
    <property type="nucleotide sequence ID" value="NZ_JACHEX010000004.1"/>
</dbReference>
<keyword evidence="1" id="KW-0805">Transcription regulation</keyword>
<dbReference type="Pfam" id="PF01022">
    <property type="entry name" value="HTH_5"/>
    <property type="match status" value="1"/>
</dbReference>
<evidence type="ECO:0000256" key="1">
    <source>
        <dbReference type="ARBA" id="ARBA00023015"/>
    </source>
</evidence>
<dbReference type="PANTHER" id="PTHR33154">
    <property type="entry name" value="TRANSCRIPTIONAL REGULATOR, ARSR FAMILY"/>
    <property type="match status" value="1"/>
</dbReference>